<dbReference type="RefSeq" id="WP_139246132.1">
    <property type="nucleotide sequence ID" value="NZ_FPBA01000056.1"/>
</dbReference>
<evidence type="ECO:0000313" key="2">
    <source>
        <dbReference type="Proteomes" id="UP000199546"/>
    </source>
</evidence>
<proteinExistence type="predicted"/>
<accession>A0A1I7DFB0</accession>
<sequence>MPPPIPLDEQPPVIRIPVAGSAPFNTLAVVWAVGLGTLAPADGKLHKFRVTWPTNLVLTGYDPLRPEQQRVLHSSSAWIRTTAIDPQSGIFSDANTSFTSAVDEVQAESKLDEDGRWHISVDVASSAVDANTVTQVEISSWVLCWEPR</sequence>
<organism evidence="1 2">
    <name type="scientific">Geodermatophilus amargosae</name>
    <dbReference type="NCBI Taxonomy" id="1296565"/>
    <lineage>
        <taxon>Bacteria</taxon>
        <taxon>Bacillati</taxon>
        <taxon>Actinomycetota</taxon>
        <taxon>Actinomycetes</taxon>
        <taxon>Geodermatophilales</taxon>
        <taxon>Geodermatophilaceae</taxon>
        <taxon>Geodermatophilus</taxon>
    </lineage>
</organism>
<protein>
    <submittedName>
        <fullName evidence="1">Uncharacterized protein</fullName>
    </submittedName>
</protein>
<reference evidence="2" key="1">
    <citation type="submission" date="2016-10" db="EMBL/GenBank/DDBJ databases">
        <authorList>
            <person name="Varghese N."/>
            <person name="Submissions S."/>
        </authorList>
    </citation>
    <scope>NUCLEOTIDE SEQUENCE [LARGE SCALE GENOMIC DNA]</scope>
    <source>
        <strain evidence="2">DSM 46136</strain>
    </source>
</reference>
<dbReference type="OrthoDB" id="4742158at2"/>
<dbReference type="AlphaFoldDB" id="A0A1I7DFB0"/>
<evidence type="ECO:0000313" key="1">
    <source>
        <dbReference type="EMBL" id="SFU10348.1"/>
    </source>
</evidence>
<dbReference type="Proteomes" id="UP000199546">
    <property type="component" value="Unassembled WGS sequence"/>
</dbReference>
<gene>
    <name evidence="1" type="ORF">SAMN05660657_05715</name>
</gene>
<dbReference type="STRING" id="1296565.SAMN05660657_05715"/>
<dbReference type="EMBL" id="FPBA01000056">
    <property type="protein sequence ID" value="SFU10348.1"/>
    <property type="molecule type" value="Genomic_DNA"/>
</dbReference>
<name>A0A1I7DFB0_9ACTN</name>
<keyword evidence="2" id="KW-1185">Reference proteome</keyword>